<dbReference type="Proteomes" id="UP000553957">
    <property type="component" value="Unassembled WGS sequence"/>
</dbReference>
<dbReference type="AlphaFoldDB" id="A0A7Y4L7N8"/>
<organism evidence="3 4">
    <name type="scientific">Kribbella sandramycini</name>
    <dbReference type="NCBI Taxonomy" id="60450"/>
    <lineage>
        <taxon>Bacteria</taxon>
        <taxon>Bacillati</taxon>
        <taxon>Actinomycetota</taxon>
        <taxon>Actinomycetes</taxon>
        <taxon>Propionibacteriales</taxon>
        <taxon>Kribbellaceae</taxon>
        <taxon>Kribbella</taxon>
    </lineage>
</organism>
<accession>A0A7Y4L7N8</accession>
<keyword evidence="1" id="KW-0812">Transmembrane</keyword>
<evidence type="ECO:0000256" key="1">
    <source>
        <dbReference type="SAM" id="Phobius"/>
    </source>
</evidence>
<evidence type="ECO:0000313" key="2">
    <source>
        <dbReference type="EMBL" id="MBB6570243.1"/>
    </source>
</evidence>
<evidence type="ECO:0000313" key="5">
    <source>
        <dbReference type="Proteomes" id="UP000553957"/>
    </source>
</evidence>
<proteinExistence type="predicted"/>
<comment type="caution">
    <text evidence="3">The sequence shown here is derived from an EMBL/GenBank/DDBJ whole genome shotgun (WGS) entry which is preliminary data.</text>
</comment>
<evidence type="ECO:0000313" key="4">
    <source>
        <dbReference type="Proteomes" id="UP000534306"/>
    </source>
</evidence>
<dbReference type="EMBL" id="JABJRC010000017">
    <property type="protein sequence ID" value="NOL45838.1"/>
    <property type="molecule type" value="Genomic_DNA"/>
</dbReference>
<dbReference type="Proteomes" id="UP000534306">
    <property type="component" value="Unassembled WGS sequence"/>
</dbReference>
<evidence type="ECO:0000313" key="3">
    <source>
        <dbReference type="EMBL" id="NOL45838.1"/>
    </source>
</evidence>
<dbReference type="EMBL" id="JACHKF010000001">
    <property type="protein sequence ID" value="MBB6570243.1"/>
    <property type="molecule type" value="Genomic_DNA"/>
</dbReference>
<sequence>MGTFEDRLLERLVQEHGESLTQPPPSPARGRRRRVAVVSGFIGVAAATAAVVYLVGAGTPAYAVSRTADGVTVRISDLDALDAANAELRRLGVPVVAVPRTTDCRETFVTSSNDSTGDTVADPVGAGSEVTASIQGLPVGSTVVIAAEQEGDRVLLSLAKPVRGKIPGCLATLPTVPGGSVVSPRTPTTAGR</sequence>
<keyword evidence="4" id="KW-1185">Reference proteome</keyword>
<reference evidence="3 4" key="1">
    <citation type="submission" date="2020-05" db="EMBL/GenBank/DDBJ databases">
        <title>Genome sequence of Kribbella sandramycini ATCC 39419.</title>
        <authorList>
            <person name="Maclea K.S."/>
            <person name="Fair J.L."/>
        </authorList>
    </citation>
    <scope>NUCLEOTIDE SEQUENCE [LARGE SCALE GENOMIC DNA]</scope>
    <source>
        <strain evidence="3 4">ATCC 39419</strain>
    </source>
</reference>
<feature type="transmembrane region" description="Helical" evidence="1">
    <location>
        <begin position="35"/>
        <end position="56"/>
    </location>
</feature>
<reference evidence="2 5" key="2">
    <citation type="submission" date="2020-08" db="EMBL/GenBank/DDBJ databases">
        <title>Sequencing the genomes of 1000 actinobacteria strains.</title>
        <authorList>
            <person name="Klenk H.-P."/>
        </authorList>
    </citation>
    <scope>NUCLEOTIDE SEQUENCE [LARGE SCALE GENOMIC DNA]</scope>
    <source>
        <strain evidence="2 5">DSM 15626</strain>
    </source>
</reference>
<keyword evidence="1" id="KW-1133">Transmembrane helix</keyword>
<gene>
    <name evidence="2" type="ORF">HNR71_005880</name>
    <name evidence="3" type="ORF">HPO96_36900</name>
</gene>
<protein>
    <submittedName>
        <fullName evidence="3">Uncharacterized protein</fullName>
    </submittedName>
</protein>
<keyword evidence="1" id="KW-0472">Membrane</keyword>
<name>A0A7Y4L7N8_9ACTN</name>
<dbReference type="RefSeq" id="WP_171679134.1">
    <property type="nucleotide sequence ID" value="NZ_BAAAGT010000020.1"/>
</dbReference>